<reference evidence="1" key="2">
    <citation type="submission" date="2020-09" db="EMBL/GenBank/DDBJ databases">
        <authorList>
            <person name="Sun Q."/>
            <person name="Kim S."/>
        </authorList>
    </citation>
    <scope>NUCLEOTIDE SEQUENCE</scope>
    <source>
        <strain evidence="1">KCTC 22169</strain>
    </source>
</reference>
<proteinExistence type="predicted"/>
<dbReference type="EMBL" id="BMXR01000007">
    <property type="protein sequence ID" value="GGX59349.1"/>
    <property type="molecule type" value="Genomic_DNA"/>
</dbReference>
<evidence type="ECO:0000313" key="2">
    <source>
        <dbReference type="Proteomes" id="UP000626148"/>
    </source>
</evidence>
<keyword evidence="2" id="KW-1185">Reference proteome</keyword>
<accession>A0A918KDI8</accession>
<gene>
    <name evidence="1" type="ORF">GCM10007392_29020</name>
</gene>
<evidence type="ECO:0000313" key="1">
    <source>
        <dbReference type="EMBL" id="GGX59349.1"/>
    </source>
</evidence>
<reference evidence="1" key="1">
    <citation type="journal article" date="2014" name="Int. J. Syst. Evol. Microbiol.">
        <title>Complete genome sequence of Corynebacterium casei LMG S-19264T (=DSM 44701T), isolated from a smear-ripened cheese.</title>
        <authorList>
            <consortium name="US DOE Joint Genome Institute (JGI-PGF)"/>
            <person name="Walter F."/>
            <person name="Albersmeier A."/>
            <person name="Kalinowski J."/>
            <person name="Ruckert C."/>
        </authorList>
    </citation>
    <scope>NUCLEOTIDE SEQUENCE</scope>
    <source>
        <strain evidence="1">KCTC 22169</strain>
    </source>
</reference>
<organism evidence="1 2">
    <name type="scientific">Saccharospirillum salsuginis</name>
    <dbReference type="NCBI Taxonomy" id="418750"/>
    <lineage>
        <taxon>Bacteria</taxon>
        <taxon>Pseudomonadati</taxon>
        <taxon>Pseudomonadota</taxon>
        <taxon>Gammaproteobacteria</taxon>
        <taxon>Oceanospirillales</taxon>
        <taxon>Saccharospirillaceae</taxon>
        <taxon>Saccharospirillum</taxon>
    </lineage>
</organism>
<comment type="caution">
    <text evidence="1">The sequence shown here is derived from an EMBL/GenBank/DDBJ whole genome shotgun (WGS) entry which is preliminary data.</text>
</comment>
<sequence>MGMGNYKERIGCQAGVTGVVQCGKASPLPMYGRERCGRARSALLQVWRVVPAVKAQKEPSISMGQRLLLADLTR</sequence>
<protein>
    <submittedName>
        <fullName evidence="1">Uncharacterized protein</fullName>
    </submittedName>
</protein>
<name>A0A918KDI8_9GAMM</name>
<dbReference type="AlphaFoldDB" id="A0A918KDI8"/>
<dbReference type="Proteomes" id="UP000626148">
    <property type="component" value="Unassembled WGS sequence"/>
</dbReference>